<dbReference type="GO" id="GO:0009279">
    <property type="term" value="C:cell outer membrane"/>
    <property type="evidence" value="ECO:0007669"/>
    <property type="project" value="UniProtKB-SubCell"/>
</dbReference>
<dbReference type="CDD" id="cd07185">
    <property type="entry name" value="OmpA_C-like"/>
    <property type="match status" value="1"/>
</dbReference>
<comment type="subcellular location">
    <subcellularLocation>
        <location evidence="1">Cell outer membrane</location>
    </subcellularLocation>
</comment>
<evidence type="ECO:0000256" key="4">
    <source>
        <dbReference type="PROSITE-ProRule" id="PRU00473"/>
    </source>
</evidence>
<dbReference type="InterPro" id="IPR050330">
    <property type="entry name" value="Bact_OuterMem_StrucFunc"/>
</dbReference>
<accession>A0A368P2A2</accession>
<keyword evidence="7" id="KW-1185">Reference proteome</keyword>
<dbReference type="PANTHER" id="PTHR30329:SF21">
    <property type="entry name" value="LIPOPROTEIN YIAD-RELATED"/>
    <property type="match status" value="1"/>
</dbReference>
<dbReference type="InterPro" id="IPR006664">
    <property type="entry name" value="OMP_bac"/>
</dbReference>
<dbReference type="PROSITE" id="PS01068">
    <property type="entry name" value="OMPA_1"/>
    <property type="match status" value="1"/>
</dbReference>
<protein>
    <submittedName>
        <fullName evidence="6">OmpA family protein</fullName>
    </submittedName>
</protein>
<dbReference type="Proteomes" id="UP000252249">
    <property type="component" value="Unassembled WGS sequence"/>
</dbReference>
<proteinExistence type="predicted"/>
<dbReference type="InterPro" id="IPR006665">
    <property type="entry name" value="OmpA-like"/>
</dbReference>
<evidence type="ECO:0000256" key="3">
    <source>
        <dbReference type="ARBA" id="ARBA00023237"/>
    </source>
</evidence>
<dbReference type="InterPro" id="IPR036737">
    <property type="entry name" value="OmpA-like_sf"/>
</dbReference>
<name>A0A368P2A2_9FLAO</name>
<organism evidence="6 7">
    <name type="scientific">Oceanihabitans sediminis</name>
    <dbReference type="NCBI Taxonomy" id="1812012"/>
    <lineage>
        <taxon>Bacteria</taxon>
        <taxon>Pseudomonadati</taxon>
        <taxon>Bacteroidota</taxon>
        <taxon>Flavobacteriia</taxon>
        <taxon>Flavobacteriales</taxon>
        <taxon>Flavobacteriaceae</taxon>
        <taxon>Oceanihabitans</taxon>
    </lineage>
</organism>
<gene>
    <name evidence="6" type="ORF">DU428_13085</name>
</gene>
<evidence type="ECO:0000259" key="5">
    <source>
        <dbReference type="PROSITE" id="PS51123"/>
    </source>
</evidence>
<keyword evidence="2 4" id="KW-0472">Membrane</keyword>
<dbReference type="AlphaFoldDB" id="A0A368P2A2"/>
<dbReference type="SUPFAM" id="SSF103088">
    <property type="entry name" value="OmpA-like"/>
    <property type="match status" value="1"/>
</dbReference>
<dbReference type="Gene3D" id="2.60.120.260">
    <property type="entry name" value="Galactose-binding domain-like"/>
    <property type="match status" value="1"/>
</dbReference>
<dbReference type="EMBL" id="QPIG01000007">
    <property type="protein sequence ID" value="RCU56390.1"/>
    <property type="molecule type" value="Genomic_DNA"/>
</dbReference>
<dbReference type="Gene3D" id="3.30.1330.60">
    <property type="entry name" value="OmpA-like domain"/>
    <property type="match status" value="1"/>
</dbReference>
<dbReference type="PRINTS" id="PR01021">
    <property type="entry name" value="OMPADOMAIN"/>
</dbReference>
<evidence type="ECO:0000313" key="7">
    <source>
        <dbReference type="Proteomes" id="UP000252249"/>
    </source>
</evidence>
<evidence type="ECO:0000313" key="6">
    <source>
        <dbReference type="EMBL" id="RCU56390.1"/>
    </source>
</evidence>
<evidence type="ECO:0000256" key="1">
    <source>
        <dbReference type="ARBA" id="ARBA00004442"/>
    </source>
</evidence>
<reference evidence="6 7" key="1">
    <citation type="submission" date="2018-07" db="EMBL/GenBank/DDBJ databases">
        <title>Oceanihabitans testaceum sp. nov., isolated from marine sediment.</title>
        <authorList>
            <person name="Li C.-M."/>
        </authorList>
    </citation>
    <scope>NUCLEOTIDE SEQUENCE [LARGE SCALE GENOMIC DNA]</scope>
    <source>
        <strain evidence="6 7">S9-10</strain>
    </source>
</reference>
<dbReference type="PRINTS" id="PR01023">
    <property type="entry name" value="NAFLGMOTY"/>
</dbReference>
<feature type="domain" description="OmpA-like" evidence="5">
    <location>
        <begin position="245"/>
        <end position="361"/>
    </location>
</feature>
<dbReference type="InterPro" id="IPR006690">
    <property type="entry name" value="OMPA-like_CS"/>
</dbReference>
<dbReference type="Pfam" id="PF00691">
    <property type="entry name" value="OmpA"/>
    <property type="match status" value="1"/>
</dbReference>
<sequence>MQLFSQNLVQNPSFEETKRCAELIGNFDNNVKYWSTPTWGTTDVFSTCAKGVVGIPNNYNGMQETKSGKNYAGFHLHSDENYREYIQVELSEKLEKGIKYNVSFYVNLAEKSDFAIKNIDFMLSADKLNTNISRELSEKQLKKSKIDNYSIYRIDNTRFYDNTSNWTLISKEFIAKGTEQFLTIGNFNKNSKTDKILVSNKNRFNTSYYYIDLVSLQRTDLPKIENELKAKVYKEKRVKTETEIIELNKDYIFTNVVFNFNSTELSENAKTEIKSVYKFLKKNPKTLILISGHTDNVGTSNFNQELSENRAKSVANFLASLGLKNDRISAIGYGNTNPISTNETEKGRNKNRRVSFKIVRK</sequence>
<dbReference type="PANTHER" id="PTHR30329">
    <property type="entry name" value="STATOR ELEMENT OF FLAGELLAR MOTOR COMPLEX"/>
    <property type="match status" value="1"/>
</dbReference>
<dbReference type="PROSITE" id="PS51123">
    <property type="entry name" value="OMPA_2"/>
    <property type="match status" value="1"/>
</dbReference>
<keyword evidence="3" id="KW-0998">Cell outer membrane</keyword>
<comment type="caution">
    <text evidence="6">The sequence shown here is derived from an EMBL/GenBank/DDBJ whole genome shotgun (WGS) entry which is preliminary data.</text>
</comment>
<evidence type="ECO:0000256" key="2">
    <source>
        <dbReference type="ARBA" id="ARBA00023136"/>
    </source>
</evidence>